<accession>A0ABS4NY18</accession>
<dbReference type="RefSeq" id="WP_209877734.1">
    <property type="nucleotide sequence ID" value="NZ_JAGGLV010000021.1"/>
</dbReference>
<dbReference type="Proteomes" id="UP000773462">
    <property type="component" value="Unassembled WGS sequence"/>
</dbReference>
<sequence length="75" mass="8287">MSLSRQQLITLVNKIVNAEGTEAELDEWLEVVASNVPHPGVSDLIFWHDPELTPEEIVDAALGYQPIVLPPPTEN</sequence>
<dbReference type="Gene3D" id="1.10.1200.20">
    <property type="entry name" value="Colicin E immunity protein"/>
    <property type="match status" value="1"/>
</dbReference>
<name>A0ABS4NY18_9BACL</name>
<organism evidence="1 2">
    <name type="scientific">Paenibacillus silagei</name>
    <dbReference type="NCBI Taxonomy" id="1670801"/>
    <lineage>
        <taxon>Bacteria</taxon>
        <taxon>Bacillati</taxon>
        <taxon>Bacillota</taxon>
        <taxon>Bacilli</taxon>
        <taxon>Bacillales</taxon>
        <taxon>Paenibacillaceae</taxon>
        <taxon>Paenibacillus</taxon>
    </lineage>
</organism>
<evidence type="ECO:0008006" key="3">
    <source>
        <dbReference type="Google" id="ProtNLM"/>
    </source>
</evidence>
<dbReference type="EMBL" id="JAGGLV010000021">
    <property type="protein sequence ID" value="MBP2114929.1"/>
    <property type="molecule type" value="Genomic_DNA"/>
</dbReference>
<dbReference type="InterPro" id="IPR035900">
    <property type="entry name" value="Colicin_E_sf"/>
</dbReference>
<proteinExistence type="predicted"/>
<protein>
    <recommendedName>
        <fullName evidence="3">E9imm peptide</fullName>
    </recommendedName>
</protein>
<gene>
    <name evidence="1" type="ORF">J2Z70_005113</name>
</gene>
<reference evidence="1 2" key="1">
    <citation type="submission" date="2021-03" db="EMBL/GenBank/DDBJ databases">
        <title>Genomic Encyclopedia of Type Strains, Phase IV (KMG-IV): sequencing the most valuable type-strain genomes for metagenomic binning, comparative biology and taxonomic classification.</title>
        <authorList>
            <person name="Goeker M."/>
        </authorList>
    </citation>
    <scope>NUCLEOTIDE SEQUENCE [LARGE SCALE GENOMIC DNA]</scope>
    <source>
        <strain evidence="1 2">DSM 101953</strain>
    </source>
</reference>
<keyword evidence="2" id="KW-1185">Reference proteome</keyword>
<comment type="caution">
    <text evidence="1">The sequence shown here is derived from an EMBL/GenBank/DDBJ whole genome shotgun (WGS) entry which is preliminary data.</text>
</comment>
<evidence type="ECO:0000313" key="1">
    <source>
        <dbReference type="EMBL" id="MBP2114929.1"/>
    </source>
</evidence>
<evidence type="ECO:0000313" key="2">
    <source>
        <dbReference type="Proteomes" id="UP000773462"/>
    </source>
</evidence>
<dbReference type="SUPFAM" id="SSF47345">
    <property type="entry name" value="Colicin E immunity proteins"/>
    <property type="match status" value="1"/>
</dbReference>